<dbReference type="AlphaFoldDB" id="A0A8W8MKY1"/>
<reference evidence="2" key="1">
    <citation type="submission" date="2022-08" db="UniProtKB">
        <authorList>
            <consortium name="EnsemblMetazoa"/>
        </authorList>
    </citation>
    <scope>IDENTIFICATION</scope>
    <source>
        <strain evidence="2">05x7-T-G4-1.051#20</strain>
    </source>
</reference>
<proteinExistence type="predicted"/>
<keyword evidence="3" id="KW-1185">Reference proteome</keyword>
<feature type="chain" id="PRO_5042431876" evidence="1">
    <location>
        <begin position="20"/>
        <end position="109"/>
    </location>
</feature>
<dbReference type="EnsemblMetazoa" id="G32814.9">
    <property type="protein sequence ID" value="G32814.9:cds"/>
    <property type="gene ID" value="G32814"/>
</dbReference>
<evidence type="ECO:0000313" key="2">
    <source>
        <dbReference type="EnsemblMetazoa" id="G32814.7:cds"/>
    </source>
</evidence>
<evidence type="ECO:0000256" key="1">
    <source>
        <dbReference type="SAM" id="SignalP"/>
    </source>
</evidence>
<dbReference type="EnsemblMetazoa" id="G32814.7">
    <property type="protein sequence ID" value="G32814.7:cds"/>
    <property type="gene ID" value="G32814"/>
</dbReference>
<name>A0A8W8MKY1_MAGGI</name>
<accession>A0A8W8MKY1</accession>
<feature type="signal peptide" evidence="1">
    <location>
        <begin position="1"/>
        <end position="19"/>
    </location>
</feature>
<sequence length="109" mass="12025">MSLTFSIPMMDLLVNLAAGSRLNPAGHTLQVLNEETGKLKEYKANQTIGSLCTRGDDHRLLGATVQIVPKKDSKKSTHHKNAQPFEVRCLCHPAPQRLKMRSAVVSYKG</sequence>
<keyword evidence="1" id="KW-0732">Signal</keyword>
<evidence type="ECO:0000313" key="3">
    <source>
        <dbReference type="Proteomes" id="UP000005408"/>
    </source>
</evidence>
<dbReference type="PANTHER" id="PTHR21557:SF2">
    <property type="entry name" value="CORDON-BLEU PROTEIN-LIKE 1"/>
    <property type="match status" value="1"/>
</dbReference>
<organism evidence="2 3">
    <name type="scientific">Magallana gigas</name>
    <name type="common">Pacific oyster</name>
    <name type="synonym">Crassostrea gigas</name>
    <dbReference type="NCBI Taxonomy" id="29159"/>
    <lineage>
        <taxon>Eukaryota</taxon>
        <taxon>Metazoa</taxon>
        <taxon>Spiralia</taxon>
        <taxon>Lophotrochozoa</taxon>
        <taxon>Mollusca</taxon>
        <taxon>Bivalvia</taxon>
        <taxon>Autobranchia</taxon>
        <taxon>Pteriomorphia</taxon>
        <taxon>Ostreida</taxon>
        <taxon>Ostreoidea</taxon>
        <taxon>Ostreidae</taxon>
        <taxon>Magallana</taxon>
    </lineage>
</organism>
<dbReference type="GO" id="GO:0003785">
    <property type="term" value="F:actin monomer binding"/>
    <property type="evidence" value="ECO:0007669"/>
    <property type="project" value="InterPro"/>
</dbReference>
<dbReference type="PANTHER" id="PTHR21557">
    <property type="entry name" value="CORDON-BLEU"/>
    <property type="match status" value="1"/>
</dbReference>
<protein>
    <submittedName>
        <fullName evidence="2">Uncharacterized protein</fullName>
    </submittedName>
</protein>
<dbReference type="EnsemblMetazoa" id="G32814.10">
    <property type="protein sequence ID" value="G32814.10:cds"/>
    <property type="gene ID" value="G32814"/>
</dbReference>
<dbReference type="Proteomes" id="UP000005408">
    <property type="component" value="Unassembled WGS sequence"/>
</dbReference>
<dbReference type="InterPro" id="IPR039895">
    <property type="entry name" value="COBL-like"/>
</dbReference>